<name>A0ABT8GL57_9BACL</name>
<comment type="caution">
    <text evidence="1">The sequence shown here is derived from an EMBL/GenBank/DDBJ whole genome shotgun (WGS) entry which is preliminary data.</text>
</comment>
<organism evidence="1 2">
    <name type="scientific">Ureibacillus aquaedulcis</name>
    <dbReference type="NCBI Taxonomy" id="3058421"/>
    <lineage>
        <taxon>Bacteria</taxon>
        <taxon>Bacillati</taxon>
        <taxon>Bacillota</taxon>
        <taxon>Bacilli</taxon>
        <taxon>Bacillales</taxon>
        <taxon>Caryophanaceae</taxon>
        <taxon>Ureibacillus</taxon>
    </lineage>
</organism>
<protein>
    <recommendedName>
        <fullName evidence="3">Ig-like protein group 2</fullName>
    </recommendedName>
</protein>
<dbReference type="SUPFAM" id="SSF49373">
    <property type="entry name" value="Invasin/intimin cell-adhesion fragments"/>
    <property type="match status" value="1"/>
</dbReference>
<evidence type="ECO:0000313" key="1">
    <source>
        <dbReference type="EMBL" id="MDN4492156.1"/>
    </source>
</evidence>
<dbReference type="RefSeq" id="WP_301136261.1">
    <property type="nucleotide sequence ID" value="NZ_JAUHTQ010000001.1"/>
</dbReference>
<dbReference type="InterPro" id="IPR008964">
    <property type="entry name" value="Invasin/intimin_cell_adhesion"/>
</dbReference>
<dbReference type="Proteomes" id="UP001172743">
    <property type="component" value="Unassembled WGS sequence"/>
</dbReference>
<accession>A0ABT8GL57</accession>
<keyword evidence="2" id="KW-1185">Reference proteome</keyword>
<proteinExistence type="predicted"/>
<evidence type="ECO:0000313" key="2">
    <source>
        <dbReference type="Proteomes" id="UP001172743"/>
    </source>
</evidence>
<evidence type="ECO:0008006" key="3">
    <source>
        <dbReference type="Google" id="ProtNLM"/>
    </source>
</evidence>
<sequence length="566" mass="58577">MKFTFVLADVVVTTTSLEANKDKQFLQVTINGAVTDLSTIDALGYDIEFQADKAVFATVSEGVAGDAATTSATGEIDETVEATELNESFNVKAVLTKDGKTAESKTVKVDVVSKAVPAIGNIVLTTDVLELTKNVVSTKDDEVAVKEVVSNTEDVINVSGLSSFASSNPEVALINASTGEITPIKAGKTTISVKAGNVVYSKEITVVSEERVATKATATTANVAPGSTYTTKVAITDQFGEDLDEASITADNISVSEVTGVTVATADFTNVADGELPVTISPADTATAGSYTVVVKDLTTPKNLGQYTVRVSADNTADNYKLVVADSSKGVANLAGDDTVTLNANEFTKSGGFLKTLEDTDTAFTVESANSNIATVASSTLPEGGDIEVTGVKVGTTQIILKKGGVQVATATITVKEEVPTIESITWKANGSTITVAGKAVTYKDIFTITATASDVDPIVESVKLNETTTSKVRIDLDTESAPVLYLDQNDDGTYDAEDDEVLGTVAAQLAGSAGQTYTSLGSDWTANILSGTTTSGDKGTLVITVTDDDANTTVRASSTLNVDVK</sequence>
<dbReference type="EMBL" id="JAUHTQ010000001">
    <property type="protein sequence ID" value="MDN4492156.1"/>
    <property type="molecule type" value="Genomic_DNA"/>
</dbReference>
<gene>
    <name evidence="1" type="ORF">QYB95_01270</name>
</gene>
<dbReference type="Gene3D" id="2.60.40.1080">
    <property type="match status" value="1"/>
</dbReference>
<reference evidence="1" key="1">
    <citation type="submission" date="2023-07" db="EMBL/GenBank/DDBJ databases">
        <title>Ureibacillus sp. isolated from freshwater well.</title>
        <authorList>
            <person name="Kirdat K."/>
            <person name="Bhatt A."/>
            <person name="Teware R."/>
            <person name="Bhavsar Y."/>
            <person name="Yadav A."/>
        </authorList>
    </citation>
    <scope>NUCLEOTIDE SEQUENCE</scope>
    <source>
        <strain evidence="1">BA0131</strain>
    </source>
</reference>